<protein>
    <submittedName>
        <fullName evidence="1">Uncharacterized protein</fullName>
    </submittedName>
</protein>
<evidence type="ECO:0000313" key="1">
    <source>
        <dbReference type="EMBL" id="MQW39214.1"/>
    </source>
</evidence>
<dbReference type="EMBL" id="WITJ01000005">
    <property type="protein sequence ID" value="MQW39214.1"/>
    <property type="molecule type" value="Genomic_DNA"/>
</dbReference>
<dbReference type="Proteomes" id="UP000439550">
    <property type="component" value="Unassembled WGS sequence"/>
</dbReference>
<evidence type="ECO:0000313" key="2">
    <source>
        <dbReference type="Proteomes" id="UP000439550"/>
    </source>
</evidence>
<reference evidence="1 2" key="1">
    <citation type="submission" date="2019-10" db="EMBL/GenBank/DDBJ databases">
        <authorList>
            <person name="Dong K."/>
        </authorList>
    </citation>
    <scope>NUCLEOTIDE SEQUENCE [LARGE SCALE GENOMIC DNA]</scope>
    <source>
        <strain evidence="1 2">DSM 28960</strain>
    </source>
</reference>
<organism evidence="1 2">
    <name type="scientific">Lactococcus hircilactis</name>
    <dbReference type="NCBI Taxonomy" id="1494462"/>
    <lineage>
        <taxon>Bacteria</taxon>
        <taxon>Bacillati</taxon>
        <taxon>Bacillota</taxon>
        <taxon>Bacilli</taxon>
        <taxon>Lactobacillales</taxon>
        <taxon>Streptococcaceae</taxon>
        <taxon>Lactococcus</taxon>
    </lineage>
</organism>
<dbReference type="AlphaFoldDB" id="A0A7X1Z8F5"/>
<proteinExistence type="predicted"/>
<dbReference type="RefSeq" id="WP_153495894.1">
    <property type="nucleotide sequence ID" value="NZ_CAXYUY010000002.1"/>
</dbReference>
<accession>A0A7X1Z8F5</accession>
<name>A0A7X1Z8F5_9LACT</name>
<gene>
    <name evidence="1" type="ORF">GHI93_04575</name>
</gene>
<comment type="caution">
    <text evidence="1">The sequence shown here is derived from an EMBL/GenBank/DDBJ whole genome shotgun (WGS) entry which is preliminary data.</text>
</comment>
<sequence length="54" mass="5950">MTEKPNYQLIHDGLVELAKLFDNPDSAGGIMQEIEPDADLTLDFDGLAVQGFQK</sequence>
<keyword evidence="2" id="KW-1185">Reference proteome</keyword>